<dbReference type="AlphaFoldDB" id="A0A9W9JSG5"/>
<organism evidence="1 2">
    <name type="scientific">Trichoderma breve</name>
    <dbReference type="NCBI Taxonomy" id="2034170"/>
    <lineage>
        <taxon>Eukaryota</taxon>
        <taxon>Fungi</taxon>
        <taxon>Dikarya</taxon>
        <taxon>Ascomycota</taxon>
        <taxon>Pezizomycotina</taxon>
        <taxon>Sordariomycetes</taxon>
        <taxon>Hypocreomycetidae</taxon>
        <taxon>Hypocreales</taxon>
        <taxon>Hypocreaceae</taxon>
        <taxon>Trichoderma</taxon>
    </lineage>
</organism>
<evidence type="ECO:0000313" key="1">
    <source>
        <dbReference type="EMBL" id="KAJ4865276.1"/>
    </source>
</evidence>
<comment type="caution">
    <text evidence="1">The sequence shown here is derived from an EMBL/GenBank/DDBJ whole genome shotgun (WGS) entry which is preliminary data.</text>
</comment>
<dbReference type="EMBL" id="JAOPEN010000001">
    <property type="protein sequence ID" value="KAJ4865276.1"/>
    <property type="molecule type" value="Genomic_DNA"/>
</dbReference>
<dbReference type="RefSeq" id="XP_056034332.1">
    <property type="nucleotide sequence ID" value="XM_056169016.1"/>
</dbReference>
<accession>A0A9W9JSG5</accession>
<dbReference type="Proteomes" id="UP001140511">
    <property type="component" value="Unassembled WGS sequence"/>
</dbReference>
<proteinExistence type="predicted"/>
<keyword evidence="2" id="KW-1185">Reference proteome</keyword>
<evidence type="ECO:0000313" key="2">
    <source>
        <dbReference type="Proteomes" id="UP001140511"/>
    </source>
</evidence>
<gene>
    <name evidence="1" type="ORF">T069G_01806</name>
</gene>
<protein>
    <submittedName>
        <fullName evidence="1">Uncharacterized protein</fullName>
    </submittedName>
</protein>
<sequence length="232" mass="25276">MNSITQDSAAGPAKPLIFVLTLGDDQAQLTFQESHASFLNELFERATIWHAKTTEKAFTLFTQCSQPHGIFVADGGIAHARSEVISQRLVQYAASGGIVVFGGVFAGSSPESLKKIMRQTWDLPWEIGSYQQSTLSLNPQAVGSTLQSRLPASYSQKALFIYGMQLSEAWYLSTEHSTIERRVPTPKSIVGFNESPVVFARYGNGQVGFIGDVKPEDGTILAMLAMLGLLIE</sequence>
<name>A0A9W9JSG5_9HYPO</name>
<dbReference type="GeneID" id="80863704"/>
<reference evidence="1" key="1">
    <citation type="submission" date="2022-09" db="EMBL/GenBank/DDBJ databases">
        <title>Chromosome-level assembly of Trichoderma breve T069, a fungus used in development of biopesticide product.</title>
        <authorList>
            <person name="Lin R."/>
            <person name="Liu T."/>
        </authorList>
    </citation>
    <scope>NUCLEOTIDE SEQUENCE</scope>
    <source>
        <strain evidence="1">T069</strain>
    </source>
</reference>